<gene>
    <name evidence="2" type="ORF">FD19_GL001179</name>
</gene>
<dbReference type="RefSeq" id="WP_054750967.1">
    <property type="nucleotide sequence ID" value="NZ_AYZK01000002.1"/>
</dbReference>
<dbReference type="AlphaFoldDB" id="A0A0R2C8E8"/>
<evidence type="ECO:0000256" key="1">
    <source>
        <dbReference type="SAM" id="Phobius"/>
    </source>
</evidence>
<name>A0A0R2C8E8_9LACO</name>
<keyword evidence="1" id="KW-0812">Transmembrane</keyword>
<dbReference type="PATRIC" id="fig|1423810.4.peg.1213"/>
<accession>A0A0R2C8E8</accession>
<organism evidence="2 3">
    <name type="scientific">Lacticaseibacillus thailandensis DSM 22698 = JCM 13996</name>
    <dbReference type="NCBI Taxonomy" id="1423810"/>
    <lineage>
        <taxon>Bacteria</taxon>
        <taxon>Bacillati</taxon>
        <taxon>Bacillota</taxon>
        <taxon>Bacilli</taxon>
        <taxon>Lactobacillales</taxon>
        <taxon>Lactobacillaceae</taxon>
        <taxon>Lacticaseibacillus</taxon>
    </lineage>
</organism>
<comment type="caution">
    <text evidence="2">The sequence shown here is derived from an EMBL/GenBank/DDBJ whole genome shotgun (WGS) entry which is preliminary data.</text>
</comment>
<keyword evidence="1" id="KW-1133">Transmembrane helix</keyword>
<sequence>MQQQPGQPAAPAQMDPKQSKSFWIRHYKAICIILLVVAVFGGAVYKLTRPKLSGFIPDNVFRVTMTGKSGARSTSYMYFGDKESGYGAVGSTSQKKLEKAVAQPGFKANLKKQVAGGKRNTYTLKNNSTLILYDGNAVAFKIKSSKIDGNELTGTLSAGNGSVAVTLMKIVQ</sequence>
<proteinExistence type="predicted"/>
<evidence type="ECO:0000313" key="2">
    <source>
        <dbReference type="EMBL" id="KRM87658.1"/>
    </source>
</evidence>
<evidence type="ECO:0000313" key="3">
    <source>
        <dbReference type="Proteomes" id="UP000051789"/>
    </source>
</evidence>
<protein>
    <submittedName>
        <fullName evidence="2">Uncharacterized protein</fullName>
    </submittedName>
</protein>
<dbReference type="Proteomes" id="UP000051789">
    <property type="component" value="Unassembled WGS sequence"/>
</dbReference>
<keyword evidence="3" id="KW-1185">Reference proteome</keyword>
<feature type="transmembrane region" description="Helical" evidence="1">
    <location>
        <begin position="26"/>
        <end position="45"/>
    </location>
</feature>
<dbReference type="EMBL" id="AYZK01000002">
    <property type="protein sequence ID" value="KRM87658.1"/>
    <property type="molecule type" value="Genomic_DNA"/>
</dbReference>
<reference evidence="2 3" key="1">
    <citation type="journal article" date="2015" name="Genome Announc.">
        <title>Expanding the biotechnology potential of lactobacilli through comparative genomics of 213 strains and associated genera.</title>
        <authorList>
            <person name="Sun Z."/>
            <person name="Harris H.M."/>
            <person name="McCann A."/>
            <person name="Guo C."/>
            <person name="Argimon S."/>
            <person name="Zhang W."/>
            <person name="Yang X."/>
            <person name="Jeffery I.B."/>
            <person name="Cooney J.C."/>
            <person name="Kagawa T.F."/>
            <person name="Liu W."/>
            <person name="Song Y."/>
            <person name="Salvetti E."/>
            <person name="Wrobel A."/>
            <person name="Rasinkangas P."/>
            <person name="Parkhill J."/>
            <person name="Rea M.C."/>
            <person name="O'Sullivan O."/>
            <person name="Ritari J."/>
            <person name="Douillard F.P."/>
            <person name="Paul Ross R."/>
            <person name="Yang R."/>
            <person name="Briner A.E."/>
            <person name="Felis G.E."/>
            <person name="de Vos W.M."/>
            <person name="Barrangou R."/>
            <person name="Klaenhammer T.R."/>
            <person name="Caufield P.W."/>
            <person name="Cui Y."/>
            <person name="Zhang H."/>
            <person name="O'Toole P.W."/>
        </authorList>
    </citation>
    <scope>NUCLEOTIDE SEQUENCE [LARGE SCALE GENOMIC DNA]</scope>
    <source>
        <strain evidence="2 3">DSM 22698</strain>
    </source>
</reference>
<keyword evidence="1" id="KW-0472">Membrane</keyword>
<dbReference type="OrthoDB" id="9910686at2"/>